<keyword evidence="7" id="KW-1185">Reference proteome</keyword>
<evidence type="ECO:0000256" key="2">
    <source>
        <dbReference type="ARBA" id="ARBA00023136"/>
    </source>
</evidence>
<dbReference type="Pfam" id="PF13715">
    <property type="entry name" value="CarbopepD_reg_2"/>
    <property type="match status" value="1"/>
</dbReference>
<dbReference type="AlphaFoldDB" id="A0A3S2VNL5"/>
<protein>
    <submittedName>
        <fullName evidence="6">TonB-dependent receptor</fullName>
    </submittedName>
</protein>
<feature type="signal peptide" evidence="4">
    <location>
        <begin position="1"/>
        <end position="19"/>
    </location>
</feature>
<keyword evidence="2" id="KW-0472">Membrane</keyword>
<dbReference type="GO" id="GO:0009279">
    <property type="term" value="C:cell outer membrane"/>
    <property type="evidence" value="ECO:0007669"/>
    <property type="project" value="UniProtKB-SubCell"/>
</dbReference>
<dbReference type="PANTHER" id="PTHR40980">
    <property type="entry name" value="PLUG DOMAIN-CONTAINING PROTEIN"/>
    <property type="match status" value="1"/>
</dbReference>
<dbReference type="InterPro" id="IPR008969">
    <property type="entry name" value="CarboxyPept-like_regulatory"/>
</dbReference>
<dbReference type="Proteomes" id="UP000282759">
    <property type="component" value="Unassembled WGS sequence"/>
</dbReference>
<name>A0A3S2VNL5_9SPHI</name>
<reference evidence="6 7" key="1">
    <citation type="submission" date="2019-01" db="EMBL/GenBank/DDBJ databases">
        <authorList>
            <person name="Chen W.-M."/>
        </authorList>
    </citation>
    <scope>NUCLEOTIDE SEQUENCE [LARGE SCALE GENOMIC DNA]</scope>
    <source>
        <strain evidence="6 7">YBJ-36</strain>
    </source>
</reference>
<dbReference type="Gene3D" id="2.170.130.10">
    <property type="entry name" value="TonB-dependent receptor, plug domain"/>
    <property type="match status" value="1"/>
</dbReference>
<dbReference type="Gene3D" id="2.60.40.1120">
    <property type="entry name" value="Carboxypeptidase-like, regulatory domain"/>
    <property type="match status" value="1"/>
</dbReference>
<keyword evidence="6" id="KW-0675">Receptor</keyword>
<evidence type="ECO:0000313" key="6">
    <source>
        <dbReference type="EMBL" id="RVU01619.1"/>
    </source>
</evidence>
<feature type="domain" description="Outer membrane protein beta-barrel" evidence="5">
    <location>
        <begin position="386"/>
        <end position="790"/>
    </location>
</feature>
<organism evidence="6 7">
    <name type="scientific">Mucilaginibacter limnophilus</name>
    <dbReference type="NCBI Taxonomy" id="1932778"/>
    <lineage>
        <taxon>Bacteria</taxon>
        <taxon>Pseudomonadati</taxon>
        <taxon>Bacteroidota</taxon>
        <taxon>Sphingobacteriia</taxon>
        <taxon>Sphingobacteriales</taxon>
        <taxon>Sphingobacteriaceae</taxon>
        <taxon>Mucilaginibacter</taxon>
    </lineage>
</organism>
<evidence type="ECO:0000259" key="5">
    <source>
        <dbReference type="Pfam" id="PF14905"/>
    </source>
</evidence>
<dbReference type="RefSeq" id="WP_127703991.1">
    <property type="nucleotide sequence ID" value="NZ_SACK01000002.1"/>
</dbReference>
<dbReference type="OrthoDB" id="606851at2"/>
<dbReference type="InterPro" id="IPR036942">
    <property type="entry name" value="Beta-barrel_TonB_sf"/>
</dbReference>
<proteinExistence type="predicted"/>
<dbReference type="PANTHER" id="PTHR40980:SF4">
    <property type="entry name" value="TONB-DEPENDENT RECEPTOR-LIKE BETA-BARREL DOMAIN-CONTAINING PROTEIN"/>
    <property type="match status" value="1"/>
</dbReference>
<comment type="caution">
    <text evidence="6">The sequence shown here is derived from an EMBL/GenBank/DDBJ whole genome shotgun (WGS) entry which is preliminary data.</text>
</comment>
<feature type="chain" id="PRO_5018777742" evidence="4">
    <location>
        <begin position="20"/>
        <end position="821"/>
    </location>
</feature>
<gene>
    <name evidence="6" type="ORF">EOD41_06550</name>
</gene>
<dbReference type="InterPro" id="IPR037066">
    <property type="entry name" value="Plug_dom_sf"/>
</dbReference>
<evidence type="ECO:0000313" key="7">
    <source>
        <dbReference type="Proteomes" id="UP000282759"/>
    </source>
</evidence>
<sequence>MKQALLTLICCFLTTLLFGQAPQTSFSVKGIVIDSASNKPLDFVTVALQDAKTKSPVKSGLSAGDGSFELKAKPGDYQLVLAFIGYANKVIKLDANQSAIDLGRIMFSSSAKQLNEVSITAVKPVMKQEVDRLSYDVQADPESKAITALDIVRKVPLLSVDASDAIKLKGSGNYKILVNGRESALMAKNPSDVLKSMPASNILKIEVITTPPAKYDAEGLAGIINIITKTNADEGYNIGINARHNTRWGQGINLNGTVKKGKFGFAGYAGVGQQPKNKNTFTTTQQRLVNGNVPNPDTVLTQTGENEFDGRYMYVNGELSYEIDTLNLLTGSFEMYKEKGWQSQNQLSVLESAGEILQRYRQLNINDGRYTGIDAALNYQLGFKRSKEQLLTLSYKYSYSPGVSNTSNTFSERIIFPQPDFLQYNDQGAKEHTIQLDYVHPMKGWNIEAGGKSIIRNNYSDFSTDLLVSPGIYERSEEQSNVFDYQQNVHSIYNSYQLKGEKWSAKGGLRFELTTIDATFANTGDKLNTKYNNLIPSVSVQRKLKSSSINLGYTQRIRRPGIYQLNPFTDRSNTLFVNTGNPNLRPELSNSFELTYSNFKKASINVGLSYSFSNNSIQNITSFRDTTINGENQKITYTTYENIGSNKSLGLNVNTNYDITKQLSVSLNGQISQIWIEGSYNGKLYRNNGIIGNAFANIGYKFGKENSWRAGLNAGYFSGDVLLQGKSRYFMYNSYSMSKEFMDKKASIALVANNPYSNFWKRTSSTRTPDFIQYSDYNQIYRHFAIRVSYKFGKLSGEIKKNQRGINNDDTSGGKTSGGNG</sequence>
<dbReference type="SUPFAM" id="SSF56935">
    <property type="entry name" value="Porins"/>
    <property type="match status" value="1"/>
</dbReference>
<evidence type="ECO:0000256" key="1">
    <source>
        <dbReference type="ARBA" id="ARBA00004442"/>
    </source>
</evidence>
<dbReference type="InterPro" id="IPR041700">
    <property type="entry name" value="OMP_b-brl_3"/>
</dbReference>
<dbReference type="SUPFAM" id="SSF49464">
    <property type="entry name" value="Carboxypeptidase regulatory domain-like"/>
    <property type="match status" value="1"/>
</dbReference>
<dbReference type="Gene3D" id="2.40.170.20">
    <property type="entry name" value="TonB-dependent receptor, beta-barrel domain"/>
    <property type="match status" value="1"/>
</dbReference>
<evidence type="ECO:0000256" key="3">
    <source>
        <dbReference type="ARBA" id="ARBA00023237"/>
    </source>
</evidence>
<evidence type="ECO:0000256" key="4">
    <source>
        <dbReference type="SAM" id="SignalP"/>
    </source>
</evidence>
<keyword evidence="4" id="KW-0732">Signal</keyword>
<comment type="subcellular location">
    <subcellularLocation>
        <location evidence="1">Cell outer membrane</location>
    </subcellularLocation>
</comment>
<dbReference type="Pfam" id="PF14905">
    <property type="entry name" value="OMP_b-brl_3"/>
    <property type="match status" value="1"/>
</dbReference>
<dbReference type="EMBL" id="SACK01000002">
    <property type="protein sequence ID" value="RVU01619.1"/>
    <property type="molecule type" value="Genomic_DNA"/>
</dbReference>
<accession>A0A3S2VNL5</accession>
<keyword evidence="3" id="KW-0998">Cell outer membrane</keyword>